<evidence type="ECO:0000259" key="3">
    <source>
        <dbReference type="PROSITE" id="PS01124"/>
    </source>
</evidence>
<dbReference type="PROSITE" id="PS01124">
    <property type="entry name" value="HTH_ARAC_FAMILY_2"/>
    <property type="match status" value="1"/>
</dbReference>
<dbReference type="OrthoDB" id="6003540at2"/>
<accession>A0A2S8GJA8</accession>
<organism evidence="4 5">
    <name type="scientific">Blastopirellula marina</name>
    <dbReference type="NCBI Taxonomy" id="124"/>
    <lineage>
        <taxon>Bacteria</taxon>
        <taxon>Pseudomonadati</taxon>
        <taxon>Planctomycetota</taxon>
        <taxon>Planctomycetia</taxon>
        <taxon>Pirellulales</taxon>
        <taxon>Pirellulaceae</taxon>
        <taxon>Blastopirellula</taxon>
    </lineage>
</organism>
<comment type="caution">
    <text evidence="4">The sequence shown here is derived from an EMBL/GenBank/DDBJ whole genome shotgun (WGS) entry which is preliminary data.</text>
</comment>
<evidence type="ECO:0000313" key="5">
    <source>
        <dbReference type="Proteomes" id="UP000237819"/>
    </source>
</evidence>
<protein>
    <recommendedName>
        <fullName evidence="3">HTH araC/xylS-type domain-containing protein</fullName>
    </recommendedName>
</protein>
<reference evidence="4 5" key="1">
    <citation type="submission" date="2018-02" db="EMBL/GenBank/DDBJ databases">
        <title>Comparative genomes isolates from brazilian mangrove.</title>
        <authorList>
            <person name="Araujo J.E."/>
            <person name="Taketani R.G."/>
            <person name="Silva M.C.P."/>
            <person name="Loureco M.V."/>
            <person name="Andreote F.D."/>
        </authorList>
    </citation>
    <scope>NUCLEOTIDE SEQUENCE [LARGE SCALE GENOMIC DNA]</scope>
    <source>
        <strain evidence="4 5">Nap-Phe MGV</strain>
    </source>
</reference>
<dbReference type="Proteomes" id="UP000237819">
    <property type="component" value="Unassembled WGS sequence"/>
</dbReference>
<sequence>MESWTFDDFDEYASAVQDVNLEMMLQKLIFPRWTIRQIEIDGVRIQHGEQGSGDITKGLTRSDGFFLYAPWSNEHHQRSEGTNLAFDSMLVYGPESELHLSSQIDHAWCTIFIPTEQVLEDGDASRFRNKRHIAQKSQQFVRRFREATRSLYEAIEAAPEMAASCTLALAMRGYRDMAAELIFGGQTLATPNMGRPSLCRREIVRRAQALIDSHDHLTISVGDLAAACEVSERTLRSTFQAYFGISPHRYMQLRRIHQIRRDLIATDPESASVAQVLLRNGEWEFGRFAGRYRKAFGELPSETLRRSKGSIR</sequence>
<dbReference type="InterPro" id="IPR009057">
    <property type="entry name" value="Homeodomain-like_sf"/>
</dbReference>
<keyword evidence="1" id="KW-0805">Transcription regulation</keyword>
<dbReference type="AlphaFoldDB" id="A0A2S8GJA8"/>
<keyword evidence="2" id="KW-0804">Transcription</keyword>
<dbReference type="InterPro" id="IPR053142">
    <property type="entry name" value="PchR_regulatory_protein"/>
</dbReference>
<dbReference type="RefSeq" id="WP_105337046.1">
    <property type="nucleotide sequence ID" value="NZ_PUHZ01000019.1"/>
</dbReference>
<gene>
    <name evidence="4" type="ORF">C5Y93_19115</name>
</gene>
<evidence type="ECO:0000256" key="2">
    <source>
        <dbReference type="ARBA" id="ARBA00023163"/>
    </source>
</evidence>
<dbReference type="PANTHER" id="PTHR47893:SF1">
    <property type="entry name" value="REGULATORY PROTEIN PCHR"/>
    <property type="match status" value="1"/>
</dbReference>
<dbReference type="EMBL" id="PUHZ01000019">
    <property type="protein sequence ID" value="PQO44519.1"/>
    <property type="molecule type" value="Genomic_DNA"/>
</dbReference>
<dbReference type="SMART" id="SM00342">
    <property type="entry name" value="HTH_ARAC"/>
    <property type="match status" value="1"/>
</dbReference>
<feature type="domain" description="HTH araC/xylS-type" evidence="3">
    <location>
        <begin position="205"/>
        <end position="306"/>
    </location>
</feature>
<dbReference type="InterPro" id="IPR018060">
    <property type="entry name" value="HTH_AraC"/>
</dbReference>
<dbReference type="PANTHER" id="PTHR47893">
    <property type="entry name" value="REGULATORY PROTEIN PCHR"/>
    <property type="match status" value="1"/>
</dbReference>
<evidence type="ECO:0000256" key="1">
    <source>
        <dbReference type="ARBA" id="ARBA00023015"/>
    </source>
</evidence>
<dbReference type="Pfam" id="PF12833">
    <property type="entry name" value="HTH_18"/>
    <property type="match status" value="1"/>
</dbReference>
<dbReference type="Gene3D" id="1.10.10.60">
    <property type="entry name" value="Homeodomain-like"/>
    <property type="match status" value="1"/>
</dbReference>
<evidence type="ECO:0000313" key="4">
    <source>
        <dbReference type="EMBL" id="PQO44519.1"/>
    </source>
</evidence>
<name>A0A2S8GJA8_9BACT</name>
<dbReference type="SUPFAM" id="SSF46689">
    <property type="entry name" value="Homeodomain-like"/>
    <property type="match status" value="1"/>
</dbReference>
<proteinExistence type="predicted"/>
<dbReference type="GO" id="GO:0043565">
    <property type="term" value="F:sequence-specific DNA binding"/>
    <property type="evidence" value="ECO:0007669"/>
    <property type="project" value="InterPro"/>
</dbReference>
<dbReference type="GO" id="GO:0003700">
    <property type="term" value="F:DNA-binding transcription factor activity"/>
    <property type="evidence" value="ECO:0007669"/>
    <property type="project" value="InterPro"/>
</dbReference>